<dbReference type="Proteomes" id="UP000503088">
    <property type="component" value="Chromosome"/>
</dbReference>
<dbReference type="CDD" id="cd07814">
    <property type="entry name" value="SRPBCC_CalC_Aha1-like"/>
    <property type="match status" value="1"/>
</dbReference>
<evidence type="ECO:0000313" key="4">
    <source>
        <dbReference type="Proteomes" id="UP000503088"/>
    </source>
</evidence>
<dbReference type="InterPro" id="IPR013538">
    <property type="entry name" value="ASHA1/2-like_C"/>
</dbReference>
<feature type="domain" description="Activator of Hsp90 ATPase homologue 1/2-like C-terminal" evidence="2">
    <location>
        <begin position="20"/>
        <end position="143"/>
    </location>
</feature>
<dbReference type="KEGG" id="kpul:GXN76_14320"/>
<dbReference type="SUPFAM" id="SSF55961">
    <property type="entry name" value="Bet v1-like"/>
    <property type="match status" value="1"/>
</dbReference>
<dbReference type="InterPro" id="IPR023393">
    <property type="entry name" value="START-like_dom_sf"/>
</dbReference>
<evidence type="ECO:0000256" key="1">
    <source>
        <dbReference type="ARBA" id="ARBA00006817"/>
    </source>
</evidence>
<evidence type="ECO:0000313" key="3">
    <source>
        <dbReference type="EMBL" id="QKG85511.1"/>
    </source>
</evidence>
<comment type="similarity">
    <text evidence="1">Belongs to the AHA1 family.</text>
</comment>
<name>A0A7D4BRE7_9BACL</name>
<dbReference type="AlphaFoldDB" id="A0A7D4BRE7"/>
<proteinExistence type="inferred from homology"/>
<gene>
    <name evidence="3" type="ORF">GXN76_14320</name>
</gene>
<dbReference type="Pfam" id="PF08327">
    <property type="entry name" value="AHSA1"/>
    <property type="match status" value="1"/>
</dbReference>
<protein>
    <submittedName>
        <fullName evidence="3">SRPBCC domain-containing protein</fullName>
    </submittedName>
</protein>
<keyword evidence="4" id="KW-1185">Reference proteome</keyword>
<evidence type="ECO:0000259" key="2">
    <source>
        <dbReference type="Pfam" id="PF08327"/>
    </source>
</evidence>
<organism evidence="3 4">
    <name type="scientific">Kroppenstedtia pulmonis</name>
    <dbReference type="NCBI Taxonomy" id="1380685"/>
    <lineage>
        <taxon>Bacteria</taxon>
        <taxon>Bacillati</taxon>
        <taxon>Bacillota</taxon>
        <taxon>Bacilli</taxon>
        <taxon>Bacillales</taxon>
        <taxon>Thermoactinomycetaceae</taxon>
        <taxon>Kroppenstedtia</taxon>
    </lineage>
</organism>
<reference evidence="3 4" key="1">
    <citation type="submission" date="2020-01" db="EMBL/GenBank/DDBJ databases">
        <authorList>
            <person name="Gulvik C.A."/>
            <person name="Batra D.G."/>
        </authorList>
    </citation>
    <scope>NUCLEOTIDE SEQUENCE [LARGE SCALE GENOMIC DNA]</scope>
    <source>
        <strain evidence="3 4">W9323</strain>
    </source>
</reference>
<sequence length="145" mass="16631">MLKGKRTDKVPDIQKTVVLDAPMEKVWKMVSTSEGIAAWFMPNDFQPVVGNVFHLQSPFGTSPCKVLELDPPHRLSFAWDEFGWIVSFKLKERGDKTEFTLTHSGWKQGDEILPKAQEKSSLIRDRMDGGWTKLVEERLRNIVES</sequence>
<dbReference type="EMBL" id="CP048104">
    <property type="protein sequence ID" value="QKG85511.1"/>
    <property type="molecule type" value="Genomic_DNA"/>
</dbReference>
<accession>A0A7D4BRE7</accession>
<dbReference type="Gene3D" id="3.30.530.20">
    <property type="match status" value="1"/>
</dbReference>